<keyword evidence="2" id="KW-1185">Reference proteome</keyword>
<evidence type="ECO:0000313" key="2">
    <source>
        <dbReference type="Proteomes" id="UP000007350"/>
    </source>
</evidence>
<gene>
    <name evidence="1" type="ORF">MOQ_002598</name>
</gene>
<organism evidence="1 2">
    <name type="scientific">Trypanosoma cruzi marinkellei</name>
    <dbReference type="NCBI Taxonomy" id="85056"/>
    <lineage>
        <taxon>Eukaryota</taxon>
        <taxon>Discoba</taxon>
        <taxon>Euglenozoa</taxon>
        <taxon>Kinetoplastea</taxon>
        <taxon>Metakinetoplastina</taxon>
        <taxon>Trypanosomatida</taxon>
        <taxon>Trypanosomatidae</taxon>
        <taxon>Trypanosoma</taxon>
        <taxon>Schizotrypanum</taxon>
    </lineage>
</organism>
<dbReference type="EMBL" id="AHKC01009165">
    <property type="protein sequence ID" value="EKF33535.1"/>
    <property type="molecule type" value="Genomic_DNA"/>
</dbReference>
<protein>
    <submittedName>
        <fullName evidence="1">Uncharacterized protein</fullName>
    </submittedName>
</protein>
<sequence>MLVFFFPSSSSSLLYWTCLAVMKAIRFDKPRLASIGCFARVIKGMPWHDGFRAYSVEQGIAVHPRREQVDLTCRSLHSALDSLLEDRQCLYRDAVLSAKFSPHRHELKSLLQRDPMPVAGSVDETELTKARLLAWREEWIREGDSGENSLLAFYNAFILSSVIKSDVDVRLVLDVMRDYDHLEPNADTYIAIMLSLIAGSNSSNRTAADVAFYYFGHAFKTRGESFITDKMWGTLFIVCAVMKAAGKIVDQWWDLFVKTCGDASVPLPYTAVHGALTWCSANRDVERVMRFFHTANSRGLVVVAADDELPFFIPSGGLTEPSEDKRVQMCQLKLLVKLMVTVKSIRMDGGLRELVVKDIRRLIGADLLRMAPWGVINDLLSGLSMPSAMQLLKFRSMDHPEGDGAIPFALWASLLRRCARDHHIDQAESVFLFIRKRFQLTSEQKAELVEIMMRMFATLPQGDFTSAMALFLEHVLRHPSGEPAVKPNATMYNLLIRAGDSRNAAMMTFLEACAAGVEVNEETFEAVMGCHRHTTLALLTRKLPHDYTASKLDEQLHIPRNVDAHLRRDEAMKLRGKQLVDSTGEVN</sequence>
<dbReference type="AlphaFoldDB" id="K2N201"/>
<proteinExistence type="predicted"/>
<dbReference type="Proteomes" id="UP000007350">
    <property type="component" value="Unassembled WGS sequence"/>
</dbReference>
<dbReference type="OrthoDB" id="272249at2759"/>
<evidence type="ECO:0000313" key="1">
    <source>
        <dbReference type="EMBL" id="EKF33535.1"/>
    </source>
</evidence>
<reference evidence="1 2" key="1">
    <citation type="journal article" date="2012" name="BMC Genomics">
        <title>Comparative genomic analysis of human infective Trypanosoma cruzi lineages with the bat-restricted subspecies T. cruzi marinkellei.</title>
        <authorList>
            <person name="Franzen O."/>
            <person name="Talavera-Lopez C."/>
            <person name="Ochaya S."/>
            <person name="Butler C.E."/>
            <person name="Messenger L.A."/>
            <person name="Lewis M.D."/>
            <person name="Llewellyn M.S."/>
            <person name="Marinkelle C.J."/>
            <person name="Tyler K.M."/>
            <person name="Miles M.A."/>
            <person name="Andersson B."/>
        </authorList>
    </citation>
    <scope>NUCLEOTIDE SEQUENCE [LARGE SCALE GENOMIC DNA]</scope>
    <source>
        <strain evidence="1 2">B7</strain>
    </source>
</reference>
<dbReference type="Gene3D" id="1.25.40.10">
    <property type="entry name" value="Tetratricopeptide repeat domain"/>
    <property type="match status" value="1"/>
</dbReference>
<comment type="caution">
    <text evidence="1">The sequence shown here is derived from an EMBL/GenBank/DDBJ whole genome shotgun (WGS) entry which is preliminary data.</text>
</comment>
<dbReference type="InterPro" id="IPR011990">
    <property type="entry name" value="TPR-like_helical_dom_sf"/>
</dbReference>
<accession>K2N201</accession>
<name>K2N201_TRYCR</name>